<evidence type="ECO:0000313" key="1">
    <source>
        <dbReference type="EMBL" id="MFB9810386.1"/>
    </source>
</evidence>
<reference evidence="1" key="1">
    <citation type="submission" date="2024-09" db="EMBL/GenBank/DDBJ databases">
        <authorList>
            <person name="Sun Q."/>
            <person name="Mori K."/>
        </authorList>
    </citation>
    <scope>NUCLEOTIDE SEQUENCE</scope>
    <source>
        <strain evidence="1">JCM 19018</strain>
    </source>
</reference>
<gene>
    <name evidence="1" type="ORF">ACFFN7_03250</name>
</gene>
<dbReference type="EMBL" id="JBHMAK010000001">
    <property type="protein sequence ID" value="MFB9810386.1"/>
    <property type="molecule type" value="Genomic_DNA"/>
</dbReference>
<dbReference type="Proteomes" id="UP001589559">
    <property type="component" value="Unassembled WGS sequence"/>
</dbReference>
<protein>
    <submittedName>
        <fullName evidence="1">Cdc6/Cdc18 family protein</fullName>
    </submittedName>
</protein>
<accession>A0ACC6VHP4</accession>
<name>A0ACC6VHP4_9EURY</name>
<comment type="caution">
    <text evidence="1">The sequence shown here is derived from an EMBL/GenBank/DDBJ whole genome shotgun (WGS) entry which is preliminary data.</text>
</comment>
<proteinExistence type="predicted"/>
<organism evidence="1 2">
    <name type="scientific">Haloarcula sebkhae</name>
    <dbReference type="NCBI Taxonomy" id="932660"/>
    <lineage>
        <taxon>Archaea</taxon>
        <taxon>Methanobacteriati</taxon>
        <taxon>Methanobacteriota</taxon>
        <taxon>Stenosarchaea group</taxon>
        <taxon>Halobacteria</taxon>
        <taxon>Halobacteriales</taxon>
        <taxon>Haloarculaceae</taxon>
        <taxon>Haloarcula</taxon>
    </lineage>
</organism>
<evidence type="ECO:0000313" key="2">
    <source>
        <dbReference type="Proteomes" id="UP001589559"/>
    </source>
</evidence>
<sequence>MIADPAVFDDEHLPRRLLHREAAVDHLSRAWEPALGGDRAHDVLIHGPPGVGKTALTRHSLKKLTGHVDVQTAHVRCLGKTTAGVVRSVLHDLPGSDPSVNVPREDLCIQLQERVTSPVIVVLDEADGLPSTDALDRLVDVENLSVVVICHNPDEWLSRLDGRLRRRLSFTEFGLDRYHVDELADILEARARRGLPSGVITREQLEAIADKVAGVARKGIQALRQAALLAEERDHSEIESDDVADAFERAKRYILEQNLKSLPFHHQLLYELIRVGGGLQAGELHERYEAVADDVYRGRGQTPVSERSRRLKLSKLEEYELIKVEGVNRHRTYTASDQEVESPILVNLTV</sequence>
<keyword evidence="2" id="KW-1185">Reference proteome</keyword>